<keyword evidence="1" id="KW-0808">Transferase</keyword>
<protein>
    <submittedName>
        <fullName evidence="1">CCA tRNA nucleotidyltransferase</fullName>
        <ecNumber evidence="1">2.7.7.72</ecNumber>
    </submittedName>
</protein>
<reference evidence="1" key="1">
    <citation type="submission" date="2024-07" db="EMBL/GenBank/DDBJ databases">
        <title>Metagenome and Metagenome-Assembled Genomes of Archaea from a hot spring from the geothermal field of Los Azufres, Mexico.</title>
        <authorList>
            <person name="Marin-Paredes R."/>
            <person name="Martinez-Romero E."/>
            <person name="Servin-Garciduenas L.E."/>
        </authorList>
    </citation>
    <scope>NUCLEOTIDE SEQUENCE</scope>
</reference>
<comment type="caution">
    <text evidence="1">The sequence shown here is derived from an EMBL/GenBank/DDBJ whole genome shotgun (WGS) entry which is preliminary data.</text>
</comment>
<sequence length="427" mass="47926">MTSGDLNAVLEEARRLVEPKGEEAVREVSEEFKRYIASRIEEAGVRGEVALVGSAARGTWLPDKIDIDLFIILSRDYPKEFINNLLSIIRKFLDKDNISYELRYAEHPYITAHYKGFDIDIVPCFKIAPGEAPITAADRSPLHHQYLLARLDDERRLSVRLLKRFMRGIGVYGAEVRVEGFSGYLTELLVVRYGSFLDVLKAAARWRPYKTVIDIEGYYKPQEALKKFKSPLVVVDPVDKNRNAAAAVSLTSMSTFILAAKMFLRRPSLSYFEPRRTPALAVPTIALVFPWPGGAPDAAWGRLKRIARALANKVEECGFKVLRWGVGGEEGREARVVLLLESYELPQWELHVGPPAASDAAEAFVEKYLGEEVVGPFVEGGRVYVVRRRKITRVEDCLAKTARDLGLRFDIAIGVGTDLASKTPWLT</sequence>
<name>A0ACC6V118_9CREN</name>
<gene>
    <name evidence="1" type="primary">cca</name>
    <name evidence="1" type="ORF">TU35_004260</name>
</gene>
<keyword evidence="1" id="KW-0548">Nucleotidyltransferase</keyword>
<accession>A0ACC6V118</accession>
<evidence type="ECO:0000313" key="2">
    <source>
        <dbReference type="Proteomes" id="UP000033636"/>
    </source>
</evidence>
<organism evidence="1 2">
    <name type="scientific">Thermoproteus sp. AZ2</name>
    <dbReference type="NCBI Taxonomy" id="1609232"/>
    <lineage>
        <taxon>Archaea</taxon>
        <taxon>Thermoproteota</taxon>
        <taxon>Thermoprotei</taxon>
        <taxon>Thermoproteales</taxon>
        <taxon>Thermoproteaceae</taxon>
        <taxon>Thermoproteus</taxon>
    </lineage>
</organism>
<proteinExistence type="predicted"/>
<evidence type="ECO:0000313" key="1">
    <source>
        <dbReference type="EMBL" id="MFB6490456.1"/>
    </source>
</evidence>
<dbReference type="EMBL" id="JZWT02000009">
    <property type="protein sequence ID" value="MFB6490456.1"/>
    <property type="molecule type" value="Genomic_DNA"/>
</dbReference>
<dbReference type="EC" id="2.7.7.72" evidence="1"/>
<dbReference type="Proteomes" id="UP000033636">
    <property type="component" value="Unassembled WGS sequence"/>
</dbReference>